<feature type="domain" description="Zn(2)-C6 fungal-type" evidence="6">
    <location>
        <begin position="12"/>
        <end position="42"/>
    </location>
</feature>
<dbReference type="Proteomes" id="UP000091956">
    <property type="component" value="Unassembled WGS sequence"/>
</dbReference>
<reference evidence="8" key="2">
    <citation type="journal article" date="2018" name="Nat. Commun.">
        <title>Extreme sensitivity to ultraviolet light in the fungal pathogen causing white-nose syndrome of bats.</title>
        <authorList>
            <person name="Palmer J.M."/>
            <person name="Drees K.P."/>
            <person name="Foster J.T."/>
            <person name="Lindner D.L."/>
        </authorList>
    </citation>
    <scope>NUCLEOTIDE SEQUENCE [LARGE SCALE GENOMIC DNA]</scope>
    <source>
        <strain evidence="8">UAMH 10579</strain>
    </source>
</reference>
<dbReference type="GO" id="GO:0003677">
    <property type="term" value="F:DNA binding"/>
    <property type="evidence" value="ECO:0007669"/>
    <property type="project" value="InterPro"/>
</dbReference>
<dbReference type="InterPro" id="IPR001138">
    <property type="entry name" value="Zn2Cys6_DnaBD"/>
</dbReference>
<proteinExistence type="predicted"/>
<dbReference type="SMART" id="SM00066">
    <property type="entry name" value="GAL4"/>
    <property type="match status" value="1"/>
</dbReference>
<keyword evidence="2" id="KW-0479">Metal-binding</keyword>
<dbReference type="CDD" id="cd12148">
    <property type="entry name" value="fungal_TF_MHR"/>
    <property type="match status" value="1"/>
</dbReference>
<dbReference type="PANTHER" id="PTHR47338">
    <property type="entry name" value="ZN(II)2CYS6 TRANSCRIPTION FACTOR (EUROFUNG)-RELATED"/>
    <property type="match status" value="1"/>
</dbReference>
<dbReference type="CDD" id="cd00067">
    <property type="entry name" value="GAL4"/>
    <property type="match status" value="1"/>
</dbReference>
<reference evidence="7 8" key="1">
    <citation type="submission" date="2016-03" db="EMBL/GenBank/DDBJ databases">
        <title>Comparative genomics of Pseudogymnoascus destructans, the fungus causing white-nose syndrome of bats.</title>
        <authorList>
            <person name="Palmer J.M."/>
            <person name="Drees K.P."/>
            <person name="Foster J.T."/>
            <person name="Lindner D.L."/>
        </authorList>
    </citation>
    <scope>NUCLEOTIDE SEQUENCE [LARGE SCALE GENOMIC DNA]</scope>
    <source>
        <strain evidence="7 8">UAMH 10579</strain>
    </source>
</reference>
<dbReference type="PROSITE" id="PS50048">
    <property type="entry name" value="ZN2_CY6_FUNGAL_2"/>
    <property type="match status" value="1"/>
</dbReference>
<dbReference type="RefSeq" id="XP_018127734.1">
    <property type="nucleotide sequence ID" value="XM_018276503.2"/>
</dbReference>
<dbReference type="PROSITE" id="PS00463">
    <property type="entry name" value="ZN2_CY6_FUNGAL_1"/>
    <property type="match status" value="1"/>
</dbReference>
<organism evidence="7 8">
    <name type="scientific">Pseudogymnoascus verrucosus</name>
    <dbReference type="NCBI Taxonomy" id="342668"/>
    <lineage>
        <taxon>Eukaryota</taxon>
        <taxon>Fungi</taxon>
        <taxon>Dikarya</taxon>
        <taxon>Ascomycota</taxon>
        <taxon>Pezizomycotina</taxon>
        <taxon>Leotiomycetes</taxon>
        <taxon>Thelebolales</taxon>
        <taxon>Thelebolaceae</taxon>
        <taxon>Pseudogymnoascus</taxon>
    </lineage>
</organism>
<comment type="subcellular location">
    <subcellularLocation>
        <location evidence="1">Nucleus</location>
    </subcellularLocation>
</comment>
<keyword evidence="5" id="KW-0539">Nucleus</keyword>
<dbReference type="AlphaFoldDB" id="A0A1B8GDU0"/>
<dbReference type="GO" id="GO:0008270">
    <property type="term" value="F:zinc ion binding"/>
    <property type="evidence" value="ECO:0007669"/>
    <property type="project" value="InterPro"/>
</dbReference>
<dbReference type="EMBL" id="KV460247">
    <property type="protein sequence ID" value="OBT94001.1"/>
    <property type="molecule type" value="Genomic_DNA"/>
</dbReference>
<dbReference type="InterPro" id="IPR007219">
    <property type="entry name" value="XnlR_reg_dom"/>
</dbReference>
<evidence type="ECO:0000256" key="1">
    <source>
        <dbReference type="ARBA" id="ARBA00004123"/>
    </source>
</evidence>
<dbReference type="PANTHER" id="PTHR47338:SF20">
    <property type="entry name" value="ZN(II)2CYS6 TRANSCRIPTION FACTOR (EUROFUNG)"/>
    <property type="match status" value="1"/>
</dbReference>
<dbReference type="InterPro" id="IPR050815">
    <property type="entry name" value="TF_fung"/>
</dbReference>
<dbReference type="GO" id="GO:0000981">
    <property type="term" value="F:DNA-binding transcription factor activity, RNA polymerase II-specific"/>
    <property type="evidence" value="ECO:0007669"/>
    <property type="project" value="InterPro"/>
</dbReference>
<evidence type="ECO:0000259" key="6">
    <source>
        <dbReference type="PROSITE" id="PS50048"/>
    </source>
</evidence>
<evidence type="ECO:0000313" key="8">
    <source>
        <dbReference type="Proteomes" id="UP000091956"/>
    </source>
</evidence>
<evidence type="ECO:0000313" key="7">
    <source>
        <dbReference type="EMBL" id="OBT94001.1"/>
    </source>
</evidence>
<evidence type="ECO:0000256" key="3">
    <source>
        <dbReference type="ARBA" id="ARBA00023015"/>
    </source>
</evidence>
<keyword evidence="8" id="KW-1185">Reference proteome</keyword>
<sequence length="508" mass="56333">MASPDKERAAQVCSTCKARKKGCDKRLPNCGYCTKRDLVCKYDTTGSAKRDLSTPLSSMTAWSGEQYGPWINSPSPIPLLTQLCSLSSSSECNLNRILDFQVNFVLLSVSTTVHEVCERYFNGVHKWLPVLSDTLLQEAIARAQFAPSPPADFSLLILTMCLITIPEPAASLGHTPGNQVTTEALYMTVKMLFGQVQAIVPTSIRMVQASIIISAFEYACGRPVAAYISMGTCLKMADSIGLDKCINTSDNDPMSKLKAIEAWNVWWGVVILERIVLFEALDRSRQPSTEYPGPTAYLPLDLTPGQPFQPKPPNAKTFDTPQLSNINATHISTFGRQAQAMYLHNEVTRAARLPDSNESKLQELRCLDDTVQSFLTHIMEVHTWEQVTYCGVVASSIRSLFLLHQSILALIGSPSTDHAQAHIAQSSRLALDTASKMMVDVARSHRENLVNADLLPICCTYNLRVARKHIEGRSNYTGRKNSADDISALLAQEKVFHERWSCLRHHRS</sequence>
<evidence type="ECO:0000256" key="5">
    <source>
        <dbReference type="ARBA" id="ARBA00023242"/>
    </source>
</evidence>
<dbReference type="Pfam" id="PF00172">
    <property type="entry name" value="Zn_clus"/>
    <property type="match status" value="1"/>
</dbReference>
<keyword evidence="3" id="KW-0805">Transcription regulation</keyword>
<dbReference type="GeneID" id="28840453"/>
<protein>
    <recommendedName>
        <fullName evidence="6">Zn(2)-C6 fungal-type domain-containing protein</fullName>
    </recommendedName>
</protein>
<evidence type="ECO:0000256" key="2">
    <source>
        <dbReference type="ARBA" id="ARBA00022723"/>
    </source>
</evidence>
<gene>
    <name evidence="7" type="ORF">VE01_07067</name>
</gene>
<dbReference type="SUPFAM" id="SSF57701">
    <property type="entry name" value="Zn2/Cys6 DNA-binding domain"/>
    <property type="match status" value="1"/>
</dbReference>
<dbReference type="GO" id="GO:0006351">
    <property type="term" value="P:DNA-templated transcription"/>
    <property type="evidence" value="ECO:0007669"/>
    <property type="project" value="InterPro"/>
</dbReference>
<accession>A0A1B8GDU0</accession>
<name>A0A1B8GDU0_9PEZI</name>
<dbReference type="InterPro" id="IPR036864">
    <property type="entry name" value="Zn2-C6_fun-type_DNA-bd_sf"/>
</dbReference>
<dbReference type="Pfam" id="PF04082">
    <property type="entry name" value="Fungal_trans"/>
    <property type="match status" value="1"/>
</dbReference>
<evidence type="ECO:0000256" key="4">
    <source>
        <dbReference type="ARBA" id="ARBA00023163"/>
    </source>
</evidence>
<keyword evidence="4" id="KW-0804">Transcription</keyword>
<dbReference type="GO" id="GO:0005634">
    <property type="term" value="C:nucleus"/>
    <property type="evidence" value="ECO:0007669"/>
    <property type="project" value="UniProtKB-SubCell"/>
</dbReference>
<dbReference type="OrthoDB" id="3862662at2759"/>
<dbReference type="Gene3D" id="4.10.240.10">
    <property type="entry name" value="Zn(2)-C6 fungal-type DNA-binding domain"/>
    <property type="match status" value="1"/>
</dbReference>